<dbReference type="InterPro" id="IPR005645">
    <property type="entry name" value="FSH-like_dom"/>
</dbReference>
<dbReference type="FunCoup" id="A0A7R8YLI1">
    <property type="interactions" value="1120"/>
</dbReference>
<dbReference type="GO" id="GO:0005634">
    <property type="term" value="C:nucleus"/>
    <property type="evidence" value="ECO:0007669"/>
    <property type="project" value="TreeGrafter"/>
</dbReference>
<sequence>MDNSQPSCSSSTSSNGAQNGEMKKLSVLCLHGYRQNAKTFNSKTGSFRKCVKKYADFVYTTAPHKAPPLNEPEGGSQEGGDDDGEGQRSWWFNKSDGTFKGTNQDGPAYGFEESLKHVEKVWREEGPFQGLLGFSQGACFAGLICLLSAKSMTSIKPQFVILAAGFKSGSLSHKNIYEETPTIPSLHIFGESDNIIPGPMSEALAQHFSDPLILTHPGGHFLPASAPQKEVYVNFFQDQLEEYLENETLKEAEENEASEVQSK</sequence>
<dbReference type="GO" id="GO:0016787">
    <property type="term" value="F:hydrolase activity"/>
    <property type="evidence" value="ECO:0007669"/>
    <property type="project" value="UniProtKB-KW"/>
</dbReference>
<reference evidence="5 6" key="1">
    <citation type="submission" date="2020-11" db="EMBL/GenBank/DDBJ databases">
        <authorList>
            <person name="Wallbank WR R."/>
            <person name="Pardo Diaz C."/>
            <person name="Kozak K."/>
            <person name="Martin S."/>
            <person name="Jiggins C."/>
            <person name="Moest M."/>
            <person name="Warren A I."/>
            <person name="Generalovic N T."/>
            <person name="Byers J.R.P. K."/>
            <person name="Montejo-Kovacevich G."/>
            <person name="Yen C E."/>
        </authorList>
    </citation>
    <scope>NUCLEOTIDE SEQUENCE [LARGE SCALE GENOMIC DNA]</scope>
</reference>
<dbReference type="InterPro" id="IPR029058">
    <property type="entry name" value="AB_hydrolase_fold"/>
</dbReference>
<keyword evidence="6" id="KW-1185">Reference proteome</keyword>
<dbReference type="GO" id="GO:0005737">
    <property type="term" value="C:cytoplasm"/>
    <property type="evidence" value="ECO:0007669"/>
    <property type="project" value="TreeGrafter"/>
</dbReference>
<dbReference type="Gene3D" id="3.40.50.1820">
    <property type="entry name" value="alpha/beta hydrolase"/>
    <property type="match status" value="1"/>
</dbReference>
<dbReference type="SUPFAM" id="SSF53474">
    <property type="entry name" value="alpha/beta-Hydrolases"/>
    <property type="match status" value="1"/>
</dbReference>
<comment type="similarity">
    <text evidence="1">Belongs to the LovG family.</text>
</comment>
<dbReference type="OrthoDB" id="414698at2759"/>
<protein>
    <recommendedName>
        <fullName evidence="4">Serine hydrolase domain-containing protein</fullName>
    </recommendedName>
</protein>
<dbReference type="PANTHER" id="PTHR48070">
    <property type="entry name" value="ESTERASE OVCA2"/>
    <property type="match status" value="1"/>
</dbReference>
<evidence type="ECO:0000256" key="2">
    <source>
        <dbReference type="ARBA" id="ARBA00022801"/>
    </source>
</evidence>
<evidence type="ECO:0000259" key="4">
    <source>
        <dbReference type="Pfam" id="PF03959"/>
    </source>
</evidence>
<proteinExistence type="inferred from homology"/>
<dbReference type="OMA" id="EEPRGWW"/>
<feature type="region of interest" description="Disordered" evidence="3">
    <location>
        <begin position="62"/>
        <end position="88"/>
    </location>
</feature>
<dbReference type="AlphaFoldDB" id="A0A7R8YLI1"/>
<dbReference type="Proteomes" id="UP000594454">
    <property type="component" value="Chromosome 1"/>
</dbReference>
<dbReference type="FunFam" id="3.40.50.1820:FF:000073">
    <property type="entry name" value="esterase OVCA2 isoform X6"/>
    <property type="match status" value="1"/>
</dbReference>
<dbReference type="EMBL" id="LR899009">
    <property type="protein sequence ID" value="CAD7077538.1"/>
    <property type="molecule type" value="Genomic_DNA"/>
</dbReference>
<organism evidence="5 6">
    <name type="scientific">Hermetia illucens</name>
    <name type="common">Black soldier fly</name>
    <dbReference type="NCBI Taxonomy" id="343691"/>
    <lineage>
        <taxon>Eukaryota</taxon>
        <taxon>Metazoa</taxon>
        <taxon>Ecdysozoa</taxon>
        <taxon>Arthropoda</taxon>
        <taxon>Hexapoda</taxon>
        <taxon>Insecta</taxon>
        <taxon>Pterygota</taxon>
        <taxon>Neoptera</taxon>
        <taxon>Endopterygota</taxon>
        <taxon>Diptera</taxon>
        <taxon>Brachycera</taxon>
        <taxon>Stratiomyomorpha</taxon>
        <taxon>Stratiomyidae</taxon>
        <taxon>Hermetiinae</taxon>
        <taxon>Hermetia</taxon>
    </lineage>
</organism>
<keyword evidence="2" id="KW-0378">Hydrolase</keyword>
<feature type="domain" description="Serine hydrolase" evidence="4">
    <location>
        <begin position="23"/>
        <end position="230"/>
    </location>
</feature>
<dbReference type="GO" id="GO:0032526">
    <property type="term" value="P:response to retinoic acid"/>
    <property type="evidence" value="ECO:0007669"/>
    <property type="project" value="TreeGrafter"/>
</dbReference>
<evidence type="ECO:0000256" key="1">
    <source>
        <dbReference type="ARBA" id="ARBA00005863"/>
    </source>
</evidence>
<accession>A0A7R8YLI1</accession>
<dbReference type="Pfam" id="PF03959">
    <property type="entry name" value="FSH1"/>
    <property type="match status" value="1"/>
</dbReference>
<gene>
    <name evidence="5" type="ORF">HERILL_LOCUS877</name>
</gene>
<evidence type="ECO:0000256" key="3">
    <source>
        <dbReference type="SAM" id="MobiDB-lite"/>
    </source>
</evidence>
<dbReference type="InParanoid" id="A0A7R8YLI1"/>
<name>A0A7R8YLI1_HERIL</name>
<evidence type="ECO:0000313" key="5">
    <source>
        <dbReference type="EMBL" id="CAD7077538.1"/>
    </source>
</evidence>
<evidence type="ECO:0000313" key="6">
    <source>
        <dbReference type="Proteomes" id="UP000594454"/>
    </source>
</evidence>
<dbReference type="PANTHER" id="PTHR48070:SF6">
    <property type="entry name" value="ESTERASE OVCA2"/>
    <property type="match status" value="1"/>
</dbReference>
<dbReference type="InterPro" id="IPR050593">
    <property type="entry name" value="LovG"/>
</dbReference>